<dbReference type="RefSeq" id="WP_113744326.1">
    <property type="nucleotide sequence ID" value="NZ_UAPV01000001.1"/>
</dbReference>
<feature type="compositionally biased region" description="Polar residues" evidence="1">
    <location>
        <begin position="171"/>
        <end position="190"/>
    </location>
</feature>
<proteinExistence type="predicted"/>
<name>A0A2X0WUR5_9GAMM</name>
<dbReference type="Pfam" id="PF05656">
    <property type="entry name" value="DUF805"/>
    <property type="match status" value="1"/>
</dbReference>
<keyword evidence="2" id="KW-0472">Membrane</keyword>
<gene>
    <name evidence="3" type="primary">yhaH_1</name>
    <name evidence="3" type="ORF">NCTC13093_01641</name>
</gene>
<evidence type="ECO:0000256" key="1">
    <source>
        <dbReference type="SAM" id="MobiDB-lite"/>
    </source>
</evidence>
<reference evidence="3 4" key="1">
    <citation type="submission" date="2018-06" db="EMBL/GenBank/DDBJ databases">
        <authorList>
            <consortium name="Pathogen Informatics"/>
            <person name="Doyle S."/>
        </authorList>
    </citation>
    <scope>NUCLEOTIDE SEQUENCE [LARGE SCALE GENOMIC DNA]</scope>
    <source>
        <strain evidence="3 4">NCTC13093</strain>
    </source>
</reference>
<dbReference type="Proteomes" id="UP000250086">
    <property type="component" value="Unassembled WGS sequence"/>
</dbReference>
<sequence length="211" mass="23793">MTFIEAIEICLSKKYFNFKGRACRKEFWFFFLFYVLSFIGMSIFSIYASNFFSGNIVNNVIVGIVIFLFIPLMAVTSRRLHDSNLSGLWLFLLLLSSLGALALLVLCARRSSPYANRFGPHPFALQDDDFNHGCYTQQTGRTQRDADESVNEDLDAKSNSYNTVPDEPINKNDTNQSNDFTDQSSMSSFTGDGKTTDYSASEVKDYSSLGK</sequence>
<evidence type="ECO:0000313" key="3">
    <source>
        <dbReference type="EMBL" id="SPT70232.1"/>
    </source>
</evidence>
<dbReference type="PANTHER" id="PTHR34980:SF2">
    <property type="entry name" value="INNER MEMBRANE PROTEIN YHAH-RELATED"/>
    <property type="match status" value="1"/>
</dbReference>
<organism evidence="3 4">
    <name type="scientific">Anaerobiospirillum thomasii</name>
    <dbReference type="NCBI Taxonomy" id="179995"/>
    <lineage>
        <taxon>Bacteria</taxon>
        <taxon>Pseudomonadati</taxon>
        <taxon>Pseudomonadota</taxon>
        <taxon>Gammaproteobacteria</taxon>
        <taxon>Aeromonadales</taxon>
        <taxon>Succinivibrionaceae</taxon>
        <taxon>Anaerobiospirillum</taxon>
    </lineage>
</organism>
<feature type="transmembrane region" description="Helical" evidence="2">
    <location>
        <begin position="88"/>
        <end position="108"/>
    </location>
</feature>
<evidence type="ECO:0000256" key="2">
    <source>
        <dbReference type="SAM" id="Phobius"/>
    </source>
</evidence>
<dbReference type="GO" id="GO:0005886">
    <property type="term" value="C:plasma membrane"/>
    <property type="evidence" value="ECO:0007669"/>
    <property type="project" value="TreeGrafter"/>
</dbReference>
<feature type="transmembrane region" description="Helical" evidence="2">
    <location>
        <begin position="56"/>
        <end position="76"/>
    </location>
</feature>
<dbReference type="EMBL" id="UAPV01000001">
    <property type="protein sequence ID" value="SPT70232.1"/>
    <property type="molecule type" value="Genomic_DNA"/>
</dbReference>
<dbReference type="AlphaFoldDB" id="A0A2X0WUR5"/>
<keyword evidence="2" id="KW-1133">Transmembrane helix</keyword>
<accession>A0A2X0WUR5</accession>
<dbReference type="InterPro" id="IPR008523">
    <property type="entry name" value="DUF805"/>
</dbReference>
<evidence type="ECO:0000313" key="4">
    <source>
        <dbReference type="Proteomes" id="UP000250086"/>
    </source>
</evidence>
<keyword evidence="4" id="KW-1185">Reference proteome</keyword>
<protein>
    <submittedName>
        <fullName evidence="3">Inner membrane protein yhaH</fullName>
    </submittedName>
</protein>
<feature type="transmembrane region" description="Helical" evidence="2">
    <location>
        <begin position="27"/>
        <end position="49"/>
    </location>
</feature>
<keyword evidence="2" id="KW-0812">Transmembrane</keyword>
<dbReference type="PANTHER" id="PTHR34980">
    <property type="entry name" value="INNER MEMBRANE PROTEIN-RELATED-RELATED"/>
    <property type="match status" value="1"/>
</dbReference>
<feature type="region of interest" description="Disordered" evidence="1">
    <location>
        <begin position="136"/>
        <end position="211"/>
    </location>
</feature>